<dbReference type="SUPFAM" id="SSF54909">
    <property type="entry name" value="Dimeric alpha+beta barrel"/>
    <property type="match status" value="1"/>
</dbReference>
<dbReference type="PROSITE" id="PS51725">
    <property type="entry name" value="ABM"/>
    <property type="match status" value="1"/>
</dbReference>
<reference evidence="2" key="1">
    <citation type="submission" date="2020-08" db="EMBL/GenBank/DDBJ databases">
        <title>Genome public.</title>
        <authorList>
            <person name="Liu C."/>
            <person name="Sun Q."/>
        </authorList>
    </citation>
    <scope>NUCLEOTIDE SEQUENCE</scope>
    <source>
        <strain evidence="2">NSJ-24</strain>
    </source>
</reference>
<dbReference type="GO" id="GO:0004497">
    <property type="term" value="F:monooxygenase activity"/>
    <property type="evidence" value="ECO:0007669"/>
    <property type="project" value="UniProtKB-KW"/>
</dbReference>
<proteinExistence type="predicted"/>
<protein>
    <submittedName>
        <fullName evidence="2">Antibiotic biosynthesis monooxygenase</fullName>
    </submittedName>
</protein>
<dbReference type="Pfam" id="PF03992">
    <property type="entry name" value="ABM"/>
    <property type="match status" value="1"/>
</dbReference>
<dbReference type="Proteomes" id="UP000610862">
    <property type="component" value="Unassembled WGS sequence"/>
</dbReference>
<keyword evidence="2" id="KW-0503">Monooxygenase</keyword>
<organism evidence="2 3">
    <name type="scientific">Lentihominibacter hominis</name>
    <dbReference type="NCBI Taxonomy" id="2763645"/>
    <lineage>
        <taxon>Bacteria</taxon>
        <taxon>Bacillati</taxon>
        <taxon>Bacillota</taxon>
        <taxon>Clostridia</taxon>
        <taxon>Peptostreptococcales</taxon>
        <taxon>Anaerovoracaceae</taxon>
        <taxon>Lentihominibacter</taxon>
    </lineage>
</organism>
<dbReference type="EMBL" id="JACRTA010000001">
    <property type="protein sequence ID" value="MBC8567189.1"/>
    <property type="molecule type" value="Genomic_DNA"/>
</dbReference>
<feature type="domain" description="ABM" evidence="1">
    <location>
        <begin position="4"/>
        <end position="94"/>
    </location>
</feature>
<name>A0A926E7F8_9FIRM</name>
<dbReference type="Gene3D" id="3.30.70.100">
    <property type="match status" value="1"/>
</dbReference>
<dbReference type="InterPro" id="IPR011008">
    <property type="entry name" value="Dimeric_a/b-barrel"/>
</dbReference>
<dbReference type="InterPro" id="IPR007138">
    <property type="entry name" value="ABM_dom"/>
</dbReference>
<sequence length="98" mass="11915">MTNFYVTYKFTGKKARDEFYKEVKACLAAEKTRREEGCIRYEFFYHADSDDMMFLWEQWSSREAQKVHLSQPHYLELSAIKEKYDVDTDILVEDQYCR</sequence>
<evidence type="ECO:0000313" key="2">
    <source>
        <dbReference type="EMBL" id="MBC8567189.1"/>
    </source>
</evidence>
<comment type="caution">
    <text evidence="2">The sequence shown here is derived from an EMBL/GenBank/DDBJ whole genome shotgun (WGS) entry which is preliminary data.</text>
</comment>
<keyword evidence="2" id="KW-0560">Oxidoreductase</keyword>
<dbReference type="RefSeq" id="WP_177270661.1">
    <property type="nucleotide sequence ID" value="NZ_JACRTA010000001.1"/>
</dbReference>
<gene>
    <name evidence="2" type="ORF">H8692_00235</name>
</gene>
<accession>A0A926E7F8</accession>
<dbReference type="AlphaFoldDB" id="A0A926E7F8"/>
<evidence type="ECO:0000259" key="1">
    <source>
        <dbReference type="PROSITE" id="PS51725"/>
    </source>
</evidence>
<keyword evidence="3" id="KW-1185">Reference proteome</keyword>
<evidence type="ECO:0000313" key="3">
    <source>
        <dbReference type="Proteomes" id="UP000610862"/>
    </source>
</evidence>